<name>A0A0L1JAS5_ASPN3</name>
<dbReference type="GeneID" id="26805512"/>
<dbReference type="RefSeq" id="XP_015409777.1">
    <property type="nucleotide sequence ID" value="XM_015548965.1"/>
</dbReference>
<dbReference type="InterPro" id="IPR006175">
    <property type="entry name" value="YjgF/YER057c/UK114"/>
</dbReference>
<dbReference type="SUPFAM" id="SSF55298">
    <property type="entry name" value="YjgF-like"/>
    <property type="match status" value="1"/>
</dbReference>
<dbReference type="GO" id="GO:0019239">
    <property type="term" value="F:deaminase activity"/>
    <property type="evidence" value="ECO:0007669"/>
    <property type="project" value="TreeGrafter"/>
</dbReference>
<dbReference type="InterPro" id="IPR035959">
    <property type="entry name" value="RutC-like_sf"/>
</dbReference>
<dbReference type="PANTHER" id="PTHR11803">
    <property type="entry name" value="2-IMINOBUTANOATE/2-IMINOPROPANOATE DEAMINASE RIDA"/>
    <property type="match status" value="1"/>
</dbReference>
<dbReference type="EMBL" id="JNOM01000043">
    <property type="protein sequence ID" value="KNG88854.1"/>
    <property type="molecule type" value="Genomic_DNA"/>
</dbReference>
<dbReference type="STRING" id="1509407.A0A0L1JAS5"/>
<dbReference type="PANTHER" id="PTHR11803:SF39">
    <property type="entry name" value="2-IMINOBUTANOATE_2-IMINOPROPANOATE DEAMINASE"/>
    <property type="match status" value="1"/>
</dbReference>
<proteinExistence type="predicted"/>
<dbReference type="Gene3D" id="3.30.1330.40">
    <property type="entry name" value="RutC-like"/>
    <property type="match status" value="1"/>
</dbReference>
<comment type="caution">
    <text evidence="1">The sequence shown here is derived from an EMBL/GenBank/DDBJ whole genome shotgun (WGS) entry which is preliminary data.</text>
</comment>
<dbReference type="CDD" id="cd06152">
    <property type="entry name" value="YjgF_YER057c_UK114_like_4"/>
    <property type="match status" value="1"/>
</dbReference>
<evidence type="ECO:0000313" key="1">
    <source>
        <dbReference type="EMBL" id="KNG88854.1"/>
    </source>
</evidence>
<accession>A0A0L1JAS5</accession>
<organism evidence="1 2">
    <name type="scientific">Aspergillus nomiae NRRL (strain ATCC 15546 / NRRL 13137 / CBS 260.88 / M93)</name>
    <dbReference type="NCBI Taxonomy" id="1509407"/>
    <lineage>
        <taxon>Eukaryota</taxon>
        <taxon>Fungi</taxon>
        <taxon>Dikarya</taxon>
        <taxon>Ascomycota</taxon>
        <taxon>Pezizomycotina</taxon>
        <taxon>Eurotiomycetes</taxon>
        <taxon>Eurotiomycetidae</taxon>
        <taxon>Eurotiales</taxon>
        <taxon>Aspergillaceae</taxon>
        <taxon>Aspergillus</taxon>
        <taxon>Aspergillus subgen. Circumdati</taxon>
    </lineage>
</organism>
<dbReference type="GO" id="GO:0005829">
    <property type="term" value="C:cytosol"/>
    <property type="evidence" value="ECO:0007669"/>
    <property type="project" value="TreeGrafter"/>
</dbReference>
<dbReference type="OrthoDB" id="309640at2759"/>
<dbReference type="GO" id="GO:0005739">
    <property type="term" value="C:mitochondrion"/>
    <property type="evidence" value="ECO:0007669"/>
    <property type="project" value="TreeGrafter"/>
</dbReference>
<gene>
    <name evidence="1" type="ORF">ANOM_003708</name>
</gene>
<evidence type="ECO:0000313" key="2">
    <source>
        <dbReference type="Proteomes" id="UP000037505"/>
    </source>
</evidence>
<keyword evidence="2" id="KW-1185">Reference proteome</keyword>
<dbReference type="Proteomes" id="UP000037505">
    <property type="component" value="Unassembled WGS sequence"/>
</dbReference>
<sequence>MTSSAEDIFRTAKPYINPSHTTGCNIHSTKSHKIKMSHLTYYNYPGVGERNRQTFKYSQAVRISDRIECSGQGGWDPNTGEFYKEINAQIDQAFANVDLALRTAGGKGWAQVYRVNSYHVPINNEALEAMVRNFRKWMPDHEPLWTCVGVTRLGEDDMRVEIEVVAHDPK</sequence>
<dbReference type="AlphaFoldDB" id="A0A0L1JAS5"/>
<dbReference type="Pfam" id="PF01042">
    <property type="entry name" value="Ribonuc_L-PSP"/>
    <property type="match status" value="1"/>
</dbReference>
<reference evidence="1 2" key="1">
    <citation type="submission" date="2014-06" db="EMBL/GenBank/DDBJ databases">
        <title>The Genome of the Aflatoxigenic Filamentous Fungus Aspergillus nomius.</title>
        <authorList>
            <person name="Moore M.G."/>
            <person name="Shannon B.M."/>
            <person name="Brian M.M."/>
        </authorList>
    </citation>
    <scope>NUCLEOTIDE SEQUENCE [LARGE SCALE GENOMIC DNA]</scope>
    <source>
        <strain evidence="1 2">NRRL 13137</strain>
    </source>
</reference>
<protein>
    <submittedName>
        <fullName evidence="1">L-PSP endoribonuclease family protein</fullName>
    </submittedName>
</protein>